<feature type="binding site" evidence="7">
    <location>
        <position position="78"/>
    </location>
    <ligand>
        <name>Zn(2+)</name>
        <dbReference type="ChEBI" id="CHEBI:29105"/>
    </ligand>
</feature>
<feature type="binding site" evidence="7">
    <location>
        <position position="81"/>
    </location>
    <ligand>
        <name>Zn(2+)</name>
        <dbReference type="ChEBI" id="CHEBI:29105"/>
    </ligand>
</feature>
<dbReference type="InterPro" id="IPR001474">
    <property type="entry name" value="GTP_CycHdrlase_I"/>
</dbReference>
<dbReference type="AlphaFoldDB" id="A0A380S790"/>
<dbReference type="SUPFAM" id="SSF55620">
    <property type="entry name" value="Tetrahydrobiopterin biosynthesis enzymes-like"/>
    <property type="match status" value="1"/>
</dbReference>
<dbReference type="EC" id="3.5.4.16" evidence="7"/>
<dbReference type="OMA" id="CEHMCMS"/>
<gene>
    <name evidence="7" type="primary">folE</name>
    <name evidence="9" type="ORF">SAMN05661053_2092</name>
</gene>
<keyword evidence="5 7" id="KW-0554">One-carbon metabolism</keyword>
<dbReference type="GO" id="GO:0003934">
    <property type="term" value="F:GTP cyclohydrolase I activity"/>
    <property type="evidence" value="ECO:0007669"/>
    <property type="project" value="UniProtKB-UniRule"/>
</dbReference>
<dbReference type="RefSeq" id="WP_015732037.1">
    <property type="nucleotide sequence ID" value="NZ_UHJL01000003.1"/>
</dbReference>
<dbReference type="Pfam" id="PF01227">
    <property type="entry name" value="GTP_cyclohydroI"/>
    <property type="match status" value="1"/>
</dbReference>
<evidence type="ECO:0000259" key="8">
    <source>
        <dbReference type="Pfam" id="PF01227"/>
    </source>
</evidence>
<evidence type="ECO:0000256" key="6">
    <source>
        <dbReference type="ARBA" id="ARBA00022801"/>
    </source>
</evidence>
<dbReference type="PANTHER" id="PTHR11109:SF7">
    <property type="entry name" value="GTP CYCLOHYDROLASE 1"/>
    <property type="match status" value="1"/>
</dbReference>
<keyword evidence="7" id="KW-0479">Metal-binding</keyword>
<dbReference type="NCBIfam" id="NF006826">
    <property type="entry name" value="PRK09347.1-3"/>
    <property type="match status" value="1"/>
</dbReference>
<evidence type="ECO:0000313" key="9">
    <source>
        <dbReference type="EMBL" id="SUQ24680.1"/>
    </source>
</evidence>
<dbReference type="HAMAP" id="MF_00223">
    <property type="entry name" value="FolE"/>
    <property type="match status" value="1"/>
</dbReference>
<proteinExistence type="inferred from homology"/>
<dbReference type="GO" id="GO:0046654">
    <property type="term" value="P:tetrahydrofolate biosynthetic process"/>
    <property type="evidence" value="ECO:0007669"/>
    <property type="project" value="UniProtKB-UniRule"/>
</dbReference>
<dbReference type="Proteomes" id="UP000255423">
    <property type="component" value="Unassembled WGS sequence"/>
</dbReference>
<comment type="subunit">
    <text evidence="7">Homopolymer.</text>
</comment>
<evidence type="ECO:0000256" key="5">
    <source>
        <dbReference type="ARBA" id="ARBA00022563"/>
    </source>
</evidence>
<dbReference type="FunFam" id="3.30.1130.10:FF:000001">
    <property type="entry name" value="GTP cyclohydrolase 1"/>
    <property type="match status" value="1"/>
</dbReference>
<feature type="domain" description="GTP cyclohydrolase I" evidence="8">
    <location>
        <begin position="8"/>
        <end position="185"/>
    </location>
</feature>
<evidence type="ECO:0000256" key="3">
    <source>
        <dbReference type="ARBA" id="ARBA00008085"/>
    </source>
</evidence>
<dbReference type="FunFam" id="1.10.286.10:FF:000001">
    <property type="entry name" value="GTP cyclohydrolase 1"/>
    <property type="match status" value="1"/>
</dbReference>
<dbReference type="InterPro" id="IPR020602">
    <property type="entry name" value="GTP_CycHdrlase_I_dom"/>
</dbReference>
<dbReference type="NCBIfam" id="TIGR00063">
    <property type="entry name" value="folE"/>
    <property type="match status" value="1"/>
</dbReference>
<comment type="subunit">
    <text evidence="4">Toroid-shaped homodecamer, composed of two pentamers of five dimers.</text>
</comment>
<keyword evidence="7" id="KW-0547">Nucleotide-binding</keyword>
<name>A0A380S790_FIBSU</name>
<dbReference type="EMBL" id="UHJL01000003">
    <property type="protein sequence ID" value="SUQ24680.1"/>
    <property type="molecule type" value="Genomic_DNA"/>
</dbReference>
<dbReference type="NCBIfam" id="NF006825">
    <property type="entry name" value="PRK09347.1-2"/>
    <property type="match status" value="1"/>
</dbReference>
<dbReference type="GO" id="GO:0006729">
    <property type="term" value="P:tetrahydrobiopterin biosynthetic process"/>
    <property type="evidence" value="ECO:0007669"/>
    <property type="project" value="TreeGrafter"/>
</dbReference>
<evidence type="ECO:0000256" key="7">
    <source>
        <dbReference type="HAMAP-Rule" id="MF_00223"/>
    </source>
</evidence>
<dbReference type="GO" id="GO:0005737">
    <property type="term" value="C:cytoplasm"/>
    <property type="evidence" value="ECO:0007669"/>
    <property type="project" value="TreeGrafter"/>
</dbReference>
<dbReference type="InterPro" id="IPR043133">
    <property type="entry name" value="GTP-CH-I_C/QueF"/>
</dbReference>
<comment type="catalytic activity">
    <reaction evidence="1 7">
        <text>GTP + H2O = 7,8-dihydroneopterin 3'-triphosphate + formate + H(+)</text>
        <dbReference type="Rhea" id="RHEA:17473"/>
        <dbReference type="ChEBI" id="CHEBI:15377"/>
        <dbReference type="ChEBI" id="CHEBI:15378"/>
        <dbReference type="ChEBI" id="CHEBI:15740"/>
        <dbReference type="ChEBI" id="CHEBI:37565"/>
        <dbReference type="ChEBI" id="CHEBI:58462"/>
        <dbReference type="EC" id="3.5.4.16"/>
    </reaction>
</comment>
<feature type="binding site" evidence="7">
    <location>
        <position position="149"/>
    </location>
    <ligand>
        <name>Zn(2+)</name>
        <dbReference type="ChEBI" id="CHEBI:29105"/>
    </ligand>
</feature>
<keyword evidence="6 7" id="KW-0378">Hydrolase</keyword>
<comment type="similarity">
    <text evidence="3 7">Belongs to the GTP cyclohydrolase I family.</text>
</comment>
<dbReference type="GO" id="GO:0008270">
    <property type="term" value="F:zinc ion binding"/>
    <property type="evidence" value="ECO:0007669"/>
    <property type="project" value="UniProtKB-UniRule"/>
</dbReference>
<accession>A0A380S790</accession>
<dbReference type="InterPro" id="IPR043134">
    <property type="entry name" value="GTP-CH-I_N"/>
</dbReference>
<reference evidence="9 10" key="1">
    <citation type="submission" date="2017-08" db="EMBL/GenBank/DDBJ databases">
        <authorList>
            <person name="de Groot N.N."/>
        </authorList>
    </citation>
    <scope>NUCLEOTIDE SEQUENCE [LARGE SCALE GENOMIC DNA]</scope>
    <source>
        <strain evidence="9 10">HM2</strain>
    </source>
</reference>
<protein>
    <recommendedName>
        <fullName evidence="7">GTP cyclohydrolase 1</fullName>
        <ecNumber evidence="7">3.5.4.16</ecNumber>
    </recommendedName>
    <alternativeName>
        <fullName evidence="7">GTP cyclohydrolase I</fullName>
        <shortName evidence="7">GTP-CH-I</shortName>
    </alternativeName>
</protein>
<dbReference type="Gene3D" id="1.10.286.10">
    <property type="match status" value="1"/>
</dbReference>
<comment type="pathway">
    <text evidence="2 7">Cofactor biosynthesis; 7,8-dihydroneopterin triphosphate biosynthesis; 7,8-dihydroneopterin triphosphate from GTP: step 1/1.</text>
</comment>
<dbReference type="PANTHER" id="PTHR11109">
    <property type="entry name" value="GTP CYCLOHYDROLASE I"/>
    <property type="match status" value="1"/>
</dbReference>
<evidence type="ECO:0000313" key="10">
    <source>
        <dbReference type="Proteomes" id="UP000255423"/>
    </source>
</evidence>
<dbReference type="GO" id="GO:0005525">
    <property type="term" value="F:GTP binding"/>
    <property type="evidence" value="ECO:0007669"/>
    <property type="project" value="UniProtKB-KW"/>
</dbReference>
<keyword evidence="7" id="KW-0862">Zinc</keyword>
<evidence type="ECO:0000256" key="2">
    <source>
        <dbReference type="ARBA" id="ARBA00005080"/>
    </source>
</evidence>
<dbReference type="UniPathway" id="UPA00848">
    <property type="reaction ID" value="UER00151"/>
</dbReference>
<evidence type="ECO:0000256" key="4">
    <source>
        <dbReference type="ARBA" id="ARBA00011857"/>
    </source>
</evidence>
<evidence type="ECO:0000256" key="1">
    <source>
        <dbReference type="ARBA" id="ARBA00001052"/>
    </source>
</evidence>
<dbReference type="GO" id="GO:0006730">
    <property type="term" value="P:one-carbon metabolic process"/>
    <property type="evidence" value="ECO:0007669"/>
    <property type="project" value="UniProtKB-UniRule"/>
</dbReference>
<dbReference type="Gene3D" id="3.30.1130.10">
    <property type="match status" value="1"/>
</dbReference>
<keyword evidence="7" id="KW-0342">GTP-binding</keyword>
<organism evidence="9 10">
    <name type="scientific">Fibrobacter succinogenes</name>
    <name type="common">Bacteroides succinogenes</name>
    <dbReference type="NCBI Taxonomy" id="833"/>
    <lineage>
        <taxon>Bacteria</taxon>
        <taxon>Pseudomonadati</taxon>
        <taxon>Fibrobacterota</taxon>
        <taxon>Fibrobacteria</taxon>
        <taxon>Fibrobacterales</taxon>
        <taxon>Fibrobacteraceae</taxon>
        <taxon>Fibrobacter</taxon>
    </lineage>
</organism>
<sequence length="189" mass="21656">MMDFKKMEDGFRMILEGMGEDPNREGLIDTPKRVAKMYAELMTGLSGEMKAEDILKTRFHEKYDEMIIVPDIEFASMCEHHFLPFTGKAHVAYIPGDCVVGLSKIPRVVEFYARFPQIQERMTRQIAELIQKVLQPKGVAVVLEASHMCMTMRGVKKPGATMVTTQLLGRFKTDEKTRAEFMSRIYAPR</sequence>